<protein>
    <submittedName>
        <fullName evidence="1">AICARFT IMPCHase bienzyme, putative</fullName>
    </submittedName>
</protein>
<dbReference type="GeneID" id="39876117"/>
<dbReference type="AlphaFoldDB" id="A0A2H6KH77"/>
<evidence type="ECO:0000313" key="2">
    <source>
        <dbReference type="EMBL" id="GBE62353.1"/>
    </source>
</evidence>
<accession>A0A2H6KH77</accession>
<dbReference type="VEuPathDB" id="PiroplasmaDB:BOVATA_038490"/>
<dbReference type="Proteomes" id="UP000236319">
    <property type="component" value="Unassembled WGS sequence"/>
</dbReference>
<dbReference type="EMBL" id="BDSA01000004">
    <property type="protein sequence ID" value="GBE62347.1"/>
    <property type="molecule type" value="Genomic_DNA"/>
</dbReference>
<organism evidence="1 4">
    <name type="scientific">Babesia ovata</name>
    <dbReference type="NCBI Taxonomy" id="189622"/>
    <lineage>
        <taxon>Eukaryota</taxon>
        <taxon>Sar</taxon>
        <taxon>Alveolata</taxon>
        <taxon>Apicomplexa</taxon>
        <taxon>Aconoidasida</taxon>
        <taxon>Piroplasmida</taxon>
        <taxon>Babesiidae</taxon>
        <taxon>Babesia</taxon>
    </lineage>
</organism>
<name>A0A2H6KH77_9APIC</name>
<reference evidence="1 4" key="1">
    <citation type="journal article" date="2017" name="BMC Genomics">
        <title>Whole-genome assembly of Babesia ovata and comparative genomics between closely related pathogens.</title>
        <authorList>
            <person name="Yamagishi J."/>
            <person name="Asada M."/>
            <person name="Hakimi H."/>
            <person name="Tanaka T.Q."/>
            <person name="Sugimoto C."/>
            <person name="Kawazu S."/>
        </authorList>
    </citation>
    <scope>NUCLEOTIDE SEQUENCE [LARGE SCALE GENOMIC DNA]</scope>
    <source>
        <strain evidence="1 4">Miyake</strain>
    </source>
</reference>
<keyword evidence="4" id="KW-1185">Reference proteome</keyword>
<dbReference type="VEuPathDB" id="PiroplasmaDB:BOVATA_038460"/>
<comment type="caution">
    <text evidence="1">The sequence shown here is derived from an EMBL/GenBank/DDBJ whole genome shotgun (WGS) entry which is preliminary data.</text>
</comment>
<dbReference type="EMBL" id="BDSA01000004">
    <property type="protein sequence ID" value="GBE62353.1"/>
    <property type="molecule type" value="Genomic_DNA"/>
</dbReference>
<evidence type="ECO:0000313" key="4">
    <source>
        <dbReference type="Proteomes" id="UP000236319"/>
    </source>
</evidence>
<dbReference type="RefSeq" id="XP_028868590.1">
    <property type="nucleotide sequence ID" value="XM_029012757.1"/>
</dbReference>
<dbReference type="VEuPathDB" id="PiroplasmaDB:BOVATA_038400"/>
<evidence type="ECO:0000313" key="3">
    <source>
        <dbReference type="EMBL" id="GBE62356.1"/>
    </source>
</evidence>
<sequence length="475" mass="52689">MLLPVDVCHGYDYLFVPEHAGDVQELDAWHHDEGVDMWRPPTHGVILRHLVEAEPRDFQSGGVDAAAVQTEGRGQRVLGLEVTDAAIVVVPVSLEPCRKRDDRGPVGVEGELIAILRNQLLASLAVDARNVRHVSEILAHPHWSLRGIRLSIHGHDFMPRSVRQCNLDGGDYIPLGPGAPVQTAEVERYRISASGSRLRLRHLVLYGHHSVRLQHAVDFHQLGVHYRPESHRAVHQPVVLHCARERLRIRSLRDEGGDPPRDIPASEESHADWAQQLHGIHREEDFQRAAGVQHHVAPVADNGPRHVLRQLLTEIADVVLSAPYFDFRGRLLRRHVHASAVPGEGGRDAETVVAHDKHGAAFAFLGAHLDLEGQRSYPISVAVVQREWAVGRLYPALAVEADVGSLHHVHDARPLTRHSARSVHYEGYTRTAAASVCSPHAAQRHPHYAQQWRTPLPALAGGAACSLALLLRHRH</sequence>
<dbReference type="EMBL" id="BDSA01000004">
    <property type="protein sequence ID" value="GBE62356.1"/>
    <property type="molecule type" value="Genomic_DNA"/>
</dbReference>
<gene>
    <name evidence="1" type="ORF">BOVATA_038400</name>
    <name evidence="2" type="ORF">BOVATA_038460</name>
    <name evidence="3" type="ORF">BOVATA_038490</name>
</gene>
<proteinExistence type="predicted"/>
<evidence type="ECO:0000313" key="1">
    <source>
        <dbReference type="EMBL" id="GBE62347.1"/>
    </source>
</evidence>